<dbReference type="InterPro" id="IPR002156">
    <property type="entry name" value="RNaseH_domain"/>
</dbReference>
<comment type="caution">
    <text evidence="4">The sequence shown here is derived from an EMBL/GenBank/DDBJ whole genome shotgun (WGS) entry which is preliminary data.</text>
</comment>
<evidence type="ECO:0000256" key="1">
    <source>
        <dbReference type="SAM" id="MobiDB-lite"/>
    </source>
</evidence>
<dbReference type="Gene3D" id="3.30.420.10">
    <property type="entry name" value="Ribonuclease H-like superfamily/Ribonuclease H"/>
    <property type="match status" value="1"/>
</dbReference>
<dbReference type="EMBL" id="BKCJ010008435">
    <property type="protein sequence ID" value="GEU82209.1"/>
    <property type="molecule type" value="Genomic_DNA"/>
</dbReference>
<dbReference type="InterPro" id="IPR036397">
    <property type="entry name" value="RNaseH_sf"/>
</dbReference>
<dbReference type="Pfam" id="PF17921">
    <property type="entry name" value="Integrase_H2C2"/>
    <property type="match status" value="1"/>
</dbReference>
<feature type="compositionally biased region" description="Basic and acidic residues" evidence="1">
    <location>
        <begin position="35"/>
        <end position="51"/>
    </location>
</feature>
<dbReference type="Gene3D" id="1.10.340.70">
    <property type="match status" value="1"/>
</dbReference>
<proteinExistence type="predicted"/>
<feature type="domain" description="Integrase zinc-binding" evidence="3">
    <location>
        <begin position="727"/>
        <end position="776"/>
    </location>
</feature>
<keyword evidence="4" id="KW-0808">Transferase</keyword>
<dbReference type="InterPro" id="IPR041588">
    <property type="entry name" value="Integrase_H2C2"/>
</dbReference>
<dbReference type="PANTHER" id="PTHR48475:SF2">
    <property type="entry name" value="RIBONUCLEASE H"/>
    <property type="match status" value="1"/>
</dbReference>
<evidence type="ECO:0000259" key="3">
    <source>
        <dbReference type="Pfam" id="PF17921"/>
    </source>
</evidence>
<name>A0A6L2N9D0_TANCI</name>
<gene>
    <name evidence="4" type="ORF">Tci_054187</name>
</gene>
<dbReference type="GO" id="GO:0003676">
    <property type="term" value="F:nucleic acid binding"/>
    <property type="evidence" value="ECO:0007669"/>
    <property type="project" value="InterPro"/>
</dbReference>
<reference evidence="4" key="1">
    <citation type="journal article" date="2019" name="Sci. Rep.">
        <title>Draft genome of Tanacetum cinerariifolium, the natural source of mosquito coil.</title>
        <authorList>
            <person name="Yamashiro T."/>
            <person name="Shiraishi A."/>
            <person name="Satake H."/>
            <person name="Nakayama K."/>
        </authorList>
    </citation>
    <scope>NUCLEOTIDE SEQUENCE</scope>
</reference>
<dbReference type="AlphaFoldDB" id="A0A6L2N9D0"/>
<dbReference type="SUPFAM" id="SSF53098">
    <property type="entry name" value="Ribonuclease H-like"/>
    <property type="match status" value="1"/>
</dbReference>
<dbReference type="GO" id="GO:0004523">
    <property type="term" value="F:RNA-DNA hybrid ribonuclease activity"/>
    <property type="evidence" value="ECO:0007669"/>
    <property type="project" value="InterPro"/>
</dbReference>
<organism evidence="4">
    <name type="scientific">Tanacetum cinerariifolium</name>
    <name type="common">Dalmatian daisy</name>
    <name type="synonym">Chrysanthemum cinerariifolium</name>
    <dbReference type="NCBI Taxonomy" id="118510"/>
    <lineage>
        <taxon>Eukaryota</taxon>
        <taxon>Viridiplantae</taxon>
        <taxon>Streptophyta</taxon>
        <taxon>Embryophyta</taxon>
        <taxon>Tracheophyta</taxon>
        <taxon>Spermatophyta</taxon>
        <taxon>Magnoliopsida</taxon>
        <taxon>eudicotyledons</taxon>
        <taxon>Gunneridae</taxon>
        <taxon>Pentapetalae</taxon>
        <taxon>asterids</taxon>
        <taxon>campanulids</taxon>
        <taxon>Asterales</taxon>
        <taxon>Asteraceae</taxon>
        <taxon>Asteroideae</taxon>
        <taxon>Anthemideae</taxon>
        <taxon>Anthemidinae</taxon>
        <taxon>Tanacetum</taxon>
    </lineage>
</organism>
<dbReference type="Pfam" id="PF13456">
    <property type="entry name" value="RVT_3"/>
    <property type="match status" value="1"/>
</dbReference>
<keyword evidence="4" id="KW-0548">Nucleotidyltransferase</keyword>
<feature type="domain" description="RNase H type-1" evidence="2">
    <location>
        <begin position="529"/>
        <end position="631"/>
    </location>
</feature>
<dbReference type="GO" id="GO:0003964">
    <property type="term" value="F:RNA-directed DNA polymerase activity"/>
    <property type="evidence" value="ECO:0007669"/>
    <property type="project" value="UniProtKB-KW"/>
</dbReference>
<dbReference type="PANTHER" id="PTHR48475">
    <property type="entry name" value="RIBONUCLEASE H"/>
    <property type="match status" value="1"/>
</dbReference>
<feature type="region of interest" description="Disordered" evidence="1">
    <location>
        <begin position="1"/>
        <end position="77"/>
    </location>
</feature>
<sequence>MSAYSNDSRHQSYHSSRRDTESCYQSSRPRGTKPSSDKHLNKRESSHRTEALSESEGSAGGHWKSKSKKQRSSIEDDDLSRPWVYEETNSFTPCIRYFNLTKRTRMPSHVKTYDESKDLEDHIKIFQEARKVKRWAMPTWCHMLNSTLIGSAMVWFDDLPPKSVDSYDDLKVAFVANFPPPPMTTPIEKRNNNKFCELHGEVGHNTDECMHLKRQMEELLKNQKVSHVIKELKQNRGNDQPKANKKGEISSKDKALAILMKLGAILYTECMWMADQLQKYYMSIALTDSPPPQKIRNQMNPATSPLIGFSGEIIWPLGQLSLLAKIGDEEHSTSYWMNFVIVRSLSPYNGIIRRPRVRKIQAVPSTAHGMIKFSVAKGVLTLRSSKIILIECAIVSGPERQSPDAHQAIEEKIKEGCPPVRQKRRSQAANRNQTIHEEVEKLVDASIMKEVHYHNWLSNLPRFKRSGSELDINGKIGFSVGTRQQASKRIFPSTPNYSSHRSTHKASIIKTRSGRNATTIEYRVGRPILTNPKGTEFTYALRFRFEATNNEAEYKALITGLRIAEEMGVKNLQENVGSRLMANQVNGTYIAKEADMIRYLEKVKTFTSGFRAFLIKQFPISENKKADALSKIASSSFAHLSKQVLVKKLKEKSINVLEVLAVVEEERNTWMTSIYEYLAEETLSAEVNKARAVRRKSQRFTVINGVLYKKSFLRPWIWSVRPFQANYVLREIHEGSCSMHAYARSSVARALRTGYYWPIMHNDARALIRACQDCQMEEISHVLWAHYTMIKSSNGDTPFSLTYGTEAVIPAEIGMPILRTAEVDMVQNNEALGINLDLLEERREHAAICEAKSRAKMEKYYNSKVRNTSFKPGDLVYRNNDASRTEEVGKLGLKWEGPYEITEALGKGAYKLRDCDGKHLSRT</sequence>
<dbReference type="CDD" id="cd09279">
    <property type="entry name" value="RNase_HI_like"/>
    <property type="match status" value="1"/>
</dbReference>
<protein>
    <submittedName>
        <fullName evidence="4">Reverse transcriptase domain-containing protein</fullName>
    </submittedName>
</protein>
<accession>A0A6L2N9D0</accession>
<evidence type="ECO:0000313" key="4">
    <source>
        <dbReference type="EMBL" id="GEU82209.1"/>
    </source>
</evidence>
<evidence type="ECO:0000259" key="2">
    <source>
        <dbReference type="Pfam" id="PF13456"/>
    </source>
</evidence>
<dbReference type="InterPro" id="IPR012337">
    <property type="entry name" value="RNaseH-like_sf"/>
</dbReference>
<keyword evidence="4" id="KW-0695">RNA-directed DNA polymerase</keyword>